<reference evidence="1" key="1">
    <citation type="submission" date="2022-01" db="EMBL/GenBank/DDBJ databases">
        <title>Genome sequnece data of strain Bradyrhizobium sp. nov.</title>
        <authorList>
            <person name="Zhang J."/>
        </authorList>
    </citation>
    <scope>NUCLEOTIDE SEQUENCE</scope>
    <source>
        <strain evidence="2">WYCCWR 12774</strain>
        <strain evidence="1">WYCCWR 13023</strain>
    </source>
</reference>
<dbReference type="AlphaFoldDB" id="A0A9X1UA35"/>
<evidence type="ECO:0000313" key="3">
    <source>
        <dbReference type="Proteomes" id="UP001139012"/>
    </source>
</evidence>
<dbReference type="EMBL" id="JAKLUA010000018">
    <property type="protein sequence ID" value="MCG2672074.1"/>
    <property type="molecule type" value="Genomic_DNA"/>
</dbReference>
<evidence type="ECO:0000313" key="1">
    <source>
        <dbReference type="EMBL" id="MCG2630855.1"/>
    </source>
</evidence>
<accession>A0A9X1UA35</accession>
<keyword evidence="3" id="KW-1185">Reference proteome</keyword>
<sequence>MKLFKGGLLVEHLVRSLGELTSCNAFIFSRLADSPERVNPVSAQALAANARALQSPDWLYNSTPLVLPASLACADAMRIPSFEA</sequence>
<dbReference type="Proteomes" id="UP001139012">
    <property type="component" value="Unassembled WGS sequence"/>
</dbReference>
<gene>
    <name evidence="2" type="ORF">L6637_34530</name>
    <name evidence="1" type="ORF">L6654_29930</name>
</gene>
<proteinExistence type="predicted"/>
<name>A0A9X1UA35_9BRAD</name>
<comment type="caution">
    <text evidence="1">The sequence shown here is derived from an EMBL/GenBank/DDBJ whole genome shotgun (WGS) entry which is preliminary data.</text>
</comment>
<dbReference type="RefSeq" id="WP_237866222.1">
    <property type="nucleotide sequence ID" value="NZ_JAKLTY010000024.1"/>
</dbReference>
<evidence type="ECO:0000313" key="4">
    <source>
        <dbReference type="Proteomes" id="UP001139054"/>
    </source>
</evidence>
<protein>
    <submittedName>
        <fullName evidence="1">Uncharacterized protein</fullName>
    </submittedName>
</protein>
<dbReference type="EMBL" id="JAKLTY010000024">
    <property type="protein sequence ID" value="MCG2630855.1"/>
    <property type="molecule type" value="Genomic_DNA"/>
</dbReference>
<evidence type="ECO:0000313" key="2">
    <source>
        <dbReference type="EMBL" id="MCG2672074.1"/>
    </source>
</evidence>
<organism evidence="1 4">
    <name type="scientific">Bradyrhizobium zhengyangense</name>
    <dbReference type="NCBI Taxonomy" id="2911009"/>
    <lineage>
        <taxon>Bacteria</taxon>
        <taxon>Pseudomonadati</taxon>
        <taxon>Pseudomonadota</taxon>
        <taxon>Alphaproteobacteria</taxon>
        <taxon>Hyphomicrobiales</taxon>
        <taxon>Nitrobacteraceae</taxon>
        <taxon>Bradyrhizobium</taxon>
    </lineage>
</organism>
<dbReference type="Proteomes" id="UP001139054">
    <property type="component" value="Unassembled WGS sequence"/>
</dbReference>